<dbReference type="SUPFAM" id="SSF55008">
    <property type="entry name" value="HMA, heavy metal-associated domain"/>
    <property type="match status" value="1"/>
</dbReference>
<dbReference type="PANTHER" id="PTHR46594:SF4">
    <property type="entry name" value="P-TYPE CATION-TRANSPORTING ATPASE"/>
    <property type="match status" value="1"/>
</dbReference>
<evidence type="ECO:0000256" key="1">
    <source>
        <dbReference type="ARBA" id="ARBA00022723"/>
    </source>
</evidence>
<dbReference type="EMBL" id="BJYG01000042">
    <property type="protein sequence ID" value="GEN64436.1"/>
    <property type="molecule type" value="Genomic_DNA"/>
</dbReference>
<dbReference type="Gene3D" id="3.30.70.100">
    <property type="match status" value="1"/>
</dbReference>
<protein>
    <recommendedName>
        <fullName evidence="2">HMA domain-containing protein</fullName>
    </recommendedName>
</protein>
<keyword evidence="4" id="KW-1185">Reference proteome</keyword>
<accession>A0A511XNC6</accession>
<dbReference type="AlphaFoldDB" id="A0A511XNC6"/>
<evidence type="ECO:0000313" key="4">
    <source>
        <dbReference type="Proteomes" id="UP000321746"/>
    </source>
</evidence>
<proteinExistence type="predicted"/>
<feature type="domain" description="HMA" evidence="2">
    <location>
        <begin position="2"/>
        <end position="68"/>
    </location>
</feature>
<dbReference type="Proteomes" id="UP000321746">
    <property type="component" value="Unassembled WGS sequence"/>
</dbReference>
<organism evidence="3 4">
    <name type="scientific">Acetobacter oeni</name>
    <dbReference type="NCBI Taxonomy" id="304077"/>
    <lineage>
        <taxon>Bacteria</taxon>
        <taxon>Pseudomonadati</taxon>
        <taxon>Pseudomonadota</taxon>
        <taxon>Alphaproteobacteria</taxon>
        <taxon>Acetobacterales</taxon>
        <taxon>Acetobacteraceae</taxon>
        <taxon>Acetobacter</taxon>
    </lineage>
</organism>
<gene>
    <name evidence="3" type="ORF">AOE01nite_26600</name>
</gene>
<sequence>MKTDTFLVQGMTCDGCVSSIKRALEGLSGVKEARPSLEKGEVSVDYDPSLTGESAIRRTIEAAGFDVN</sequence>
<name>A0A511XNC6_9PROT</name>
<dbReference type="CDD" id="cd00371">
    <property type="entry name" value="HMA"/>
    <property type="match status" value="1"/>
</dbReference>
<reference evidence="3 4" key="1">
    <citation type="submission" date="2019-07" db="EMBL/GenBank/DDBJ databases">
        <title>Whole genome shotgun sequence of Acetobacter oeni NBRC 105207.</title>
        <authorList>
            <person name="Hosoyama A."/>
            <person name="Uohara A."/>
            <person name="Ohji S."/>
            <person name="Ichikawa N."/>
        </authorList>
    </citation>
    <scope>NUCLEOTIDE SEQUENCE [LARGE SCALE GENOMIC DNA]</scope>
    <source>
        <strain evidence="3 4">NBRC 105207</strain>
    </source>
</reference>
<dbReference type="PANTHER" id="PTHR46594">
    <property type="entry name" value="P-TYPE CATION-TRANSPORTING ATPASE"/>
    <property type="match status" value="1"/>
</dbReference>
<keyword evidence="1" id="KW-0479">Metal-binding</keyword>
<dbReference type="GO" id="GO:0046872">
    <property type="term" value="F:metal ion binding"/>
    <property type="evidence" value="ECO:0007669"/>
    <property type="project" value="UniProtKB-KW"/>
</dbReference>
<dbReference type="PROSITE" id="PS50846">
    <property type="entry name" value="HMA_2"/>
    <property type="match status" value="1"/>
</dbReference>
<dbReference type="InterPro" id="IPR006121">
    <property type="entry name" value="HMA_dom"/>
</dbReference>
<dbReference type="OrthoDB" id="9801832at2"/>
<comment type="caution">
    <text evidence="3">The sequence shown here is derived from an EMBL/GenBank/DDBJ whole genome shotgun (WGS) entry which is preliminary data.</text>
</comment>
<evidence type="ECO:0000259" key="2">
    <source>
        <dbReference type="PROSITE" id="PS50846"/>
    </source>
</evidence>
<dbReference type="InterPro" id="IPR036163">
    <property type="entry name" value="HMA_dom_sf"/>
</dbReference>
<dbReference type="RefSeq" id="WP_146890928.1">
    <property type="nucleotide sequence ID" value="NZ_BJYG01000042.1"/>
</dbReference>
<evidence type="ECO:0000313" key="3">
    <source>
        <dbReference type="EMBL" id="GEN64436.1"/>
    </source>
</evidence>
<dbReference type="FunFam" id="3.30.70.100:FF:000001">
    <property type="entry name" value="ATPase copper transporting beta"/>
    <property type="match status" value="1"/>
</dbReference>
<dbReference type="Pfam" id="PF00403">
    <property type="entry name" value="HMA"/>
    <property type="match status" value="1"/>
</dbReference>